<protein>
    <submittedName>
        <fullName evidence="4">TetR/AcrR family transcriptional regulator</fullName>
    </submittedName>
</protein>
<keyword evidence="1 2" id="KW-0238">DNA-binding</keyword>
<sequence>MPKVDRRILKSQEAIKKGLIELMSEKNFDDITIQDISERANVNRGTIYLHYQDKYDLLDKLIEEHIDVLRESCRAASELEYTESTLIWTEYFERHYLFFSMMLASKGAPYFRGRFLNFLTEEFMNETDVTKGKNEGLNEALLVRFVASAFVGVVEWWFTNEKPVPHHVLAQQLGTLLERIV</sequence>
<evidence type="ECO:0000313" key="5">
    <source>
        <dbReference type="Proteomes" id="UP001300012"/>
    </source>
</evidence>
<dbReference type="InterPro" id="IPR050624">
    <property type="entry name" value="HTH-type_Tx_Regulator"/>
</dbReference>
<dbReference type="SUPFAM" id="SSF46689">
    <property type="entry name" value="Homeodomain-like"/>
    <property type="match status" value="1"/>
</dbReference>
<dbReference type="PANTHER" id="PTHR43479">
    <property type="entry name" value="ACREF/ENVCD OPERON REPRESSOR-RELATED"/>
    <property type="match status" value="1"/>
</dbReference>
<dbReference type="PRINTS" id="PR00455">
    <property type="entry name" value="HTHTETR"/>
</dbReference>
<comment type="caution">
    <text evidence="4">The sequence shown here is derived from an EMBL/GenBank/DDBJ whole genome shotgun (WGS) entry which is preliminary data.</text>
</comment>
<dbReference type="InterPro" id="IPR001647">
    <property type="entry name" value="HTH_TetR"/>
</dbReference>
<dbReference type="InterPro" id="IPR039532">
    <property type="entry name" value="TetR_C_Firmicutes"/>
</dbReference>
<evidence type="ECO:0000256" key="2">
    <source>
        <dbReference type="PROSITE-ProRule" id="PRU00335"/>
    </source>
</evidence>
<evidence type="ECO:0000256" key="1">
    <source>
        <dbReference type="ARBA" id="ARBA00023125"/>
    </source>
</evidence>
<proteinExistence type="predicted"/>
<accession>A0ABT1YBP6</accession>
<organism evidence="4 5">
    <name type="scientific">Paenibacillus radicis</name>
    <name type="common">ex Xue et al. 2023</name>
    <dbReference type="NCBI Taxonomy" id="2972489"/>
    <lineage>
        <taxon>Bacteria</taxon>
        <taxon>Bacillati</taxon>
        <taxon>Bacillota</taxon>
        <taxon>Bacilli</taxon>
        <taxon>Bacillales</taxon>
        <taxon>Paenibacillaceae</taxon>
        <taxon>Paenibacillus</taxon>
    </lineage>
</organism>
<dbReference type="Gene3D" id="1.10.357.10">
    <property type="entry name" value="Tetracycline Repressor, domain 2"/>
    <property type="match status" value="1"/>
</dbReference>
<dbReference type="PANTHER" id="PTHR43479:SF23">
    <property type="entry name" value="HTH TETR-TYPE DOMAIN-CONTAINING PROTEIN"/>
    <property type="match status" value="1"/>
</dbReference>
<dbReference type="PROSITE" id="PS50977">
    <property type="entry name" value="HTH_TETR_2"/>
    <property type="match status" value="1"/>
</dbReference>
<dbReference type="RefSeq" id="WP_258212224.1">
    <property type="nucleotide sequence ID" value="NZ_JANQBD010000003.1"/>
</dbReference>
<dbReference type="Pfam" id="PF00440">
    <property type="entry name" value="TetR_N"/>
    <property type="match status" value="1"/>
</dbReference>
<dbReference type="InterPro" id="IPR009057">
    <property type="entry name" value="Homeodomain-like_sf"/>
</dbReference>
<reference evidence="4 5" key="1">
    <citation type="submission" date="2022-08" db="EMBL/GenBank/DDBJ databases">
        <title>Paenibacillus endoradicis sp. nov., Paenibacillus radicibacter sp. nov and Paenibacillus pararadicis sp. nov., three cold-adapted plant growth-promoting bacteria isolated from root of Larix gmelinii in Great Khingan.</title>
        <authorList>
            <person name="Xue H."/>
        </authorList>
    </citation>
    <scope>NUCLEOTIDE SEQUENCE [LARGE SCALE GENOMIC DNA]</scope>
    <source>
        <strain evidence="4 5">N5-1-1-5</strain>
    </source>
</reference>
<evidence type="ECO:0000259" key="3">
    <source>
        <dbReference type="PROSITE" id="PS50977"/>
    </source>
</evidence>
<feature type="DNA-binding region" description="H-T-H motif" evidence="2">
    <location>
        <begin position="32"/>
        <end position="51"/>
    </location>
</feature>
<gene>
    <name evidence="4" type="ORF">NV381_05265</name>
</gene>
<feature type="domain" description="HTH tetR-type" evidence="3">
    <location>
        <begin position="9"/>
        <end position="69"/>
    </location>
</feature>
<dbReference type="Proteomes" id="UP001300012">
    <property type="component" value="Unassembled WGS sequence"/>
</dbReference>
<dbReference type="EMBL" id="JANQBD010000003">
    <property type="protein sequence ID" value="MCR8630608.1"/>
    <property type="molecule type" value="Genomic_DNA"/>
</dbReference>
<name>A0ABT1YBP6_9BACL</name>
<keyword evidence="5" id="KW-1185">Reference proteome</keyword>
<evidence type="ECO:0000313" key="4">
    <source>
        <dbReference type="EMBL" id="MCR8630608.1"/>
    </source>
</evidence>
<dbReference type="Pfam" id="PF14278">
    <property type="entry name" value="TetR_C_8"/>
    <property type="match status" value="1"/>
</dbReference>